<sequence>MAVTDKKGRVADKIALVTGGADGIGLAVAKLLAQEGAKVIIADINDAKGVLAAKLVRGTFLHLDVSNEASWQEASNKIKAKFGRLNILVNNAGILGQGAQDPEHVTLADWRKIHAINLDSVFLGCKYAIGLMKKSGGSIVNMSSRSGIVGVPFAAPYASTKAGVRNHTKSVALYCAAKNYPIRCNSVHPASIMTEMWKAMLGTGQTFKKNLKHHSEHIPMKRFGTVLEVAQAVLFLASAESSYTTGSELVVDGGTLAGTLTSPDTNIKKKV</sequence>
<dbReference type="Gene3D" id="3.40.50.720">
    <property type="entry name" value="NAD(P)-binding Rossmann-like Domain"/>
    <property type="match status" value="1"/>
</dbReference>
<evidence type="ECO:0000256" key="2">
    <source>
        <dbReference type="ARBA" id="ARBA00023002"/>
    </source>
</evidence>
<evidence type="ECO:0000313" key="3">
    <source>
        <dbReference type="EMBL" id="OHA58413.1"/>
    </source>
</evidence>
<dbReference type="EMBL" id="MHTJ01000003">
    <property type="protein sequence ID" value="OHA58413.1"/>
    <property type="molecule type" value="Genomic_DNA"/>
</dbReference>
<dbReference type="PRINTS" id="PR00081">
    <property type="entry name" value="GDHRDH"/>
</dbReference>
<protein>
    <submittedName>
        <fullName evidence="3">Short-chain dehydrogenase</fullName>
    </submittedName>
</protein>
<comment type="caution">
    <text evidence="3">The sequence shown here is derived from an EMBL/GenBank/DDBJ whole genome shotgun (WGS) entry which is preliminary data.</text>
</comment>
<keyword evidence="2" id="KW-0560">Oxidoreductase</keyword>
<dbReference type="InterPro" id="IPR036291">
    <property type="entry name" value="NAD(P)-bd_dom_sf"/>
</dbReference>
<reference evidence="3 4" key="1">
    <citation type="journal article" date="2016" name="Nat. Commun.">
        <title>Thousands of microbial genomes shed light on interconnected biogeochemical processes in an aquifer system.</title>
        <authorList>
            <person name="Anantharaman K."/>
            <person name="Brown C.T."/>
            <person name="Hug L.A."/>
            <person name="Sharon I."/>
            <person name="Castelle C.J."/>
            <person name="Probst A.J."/>
            <person name="Thomas B.C."/>
            <person name="Singh A."/>
            <person name="Wilkins M.J."/>
            <person name="Karaoz U."/>
            <person name="Brodie E.L."/>
            <person name="Williams K.H."/>
            <person name="Hubbard S.S."/>
            <person name="Banfield J.F."/>
        </authorList>
    </citation>
    <scope>NUCLEOTIDE SEQUENCE [LARGE SCALE GENOMIC DNA]</scope>
</reference>
<dbReference type="FunFam" id="3.40.50.720:FF:000084">
    <property type="entry name" value="Short-chain dehydrogenase reductase"/>
    <property type="match status" value="1"/>
</dbReference>
<evidence type="ECO:0000313" key="4">
    <source>
        <dbReference type="Proteomes" id="UP000177043"/>
    </source>
</evidence>
<gene>
    <name evidence="3" type="ORF">A2571_01375</name>
</gene>
<dbReference type="Proteomes" id="UP000177043">
    <property type="component" value="Unassembled WGS sequence"/>
</dbReference>
<dbReference type="PRINTS" id="PR00080">
    <property type="entry name" value="SDRFAMILY"/>
</dbReference>
<dbReference type="STRING" id="1802438.A2571_01375"/>
<dbReference type="PANTHER" id="PTHR24321:SF15">
    <property type="entry name" value="OXIDOREDUCTASE UCPA"/>
    <property type="match status" value="1"/>
</dbReference>
<dbReference type="Pfam" id="PF13561">
    <property type="entry name" value="adh_short_C2"/>
    <property type="match status" value="1"/>
</dbReference>
<organism evidence="3 4">
    <name type="scientific">Candidatus Vogelbacteria bacterium RIFOXYD1_FULL_44_32</name>
    <dbReference type="NCBI Taxonomy" id="1802438"/>
    <lineage>
        <taxon>Bacteria</taxon>
        <taxon>Candidatus Vogeliibacteriota</taxon>
    </lineage>
</organism>
<dbReference type="SUPFAM" id="SSF51735">
    <property type="entry name" value="NAD(P)-binding Rossmann-fold domains"/>
    <property type="match status" value="1"/>
</dbReference>
<dbReference type="GO" id="GO:0016491">
    <property type="term" value="F:oxidoreductase activity"/>
    <property type="evidence" value="ECO:0007669"/>
    <property type="project" value="UniProtKB-KW"/>
</dbReference>
<dbReference type="AlphaFoldDB" id="A0A1G2QDB2"/>
<dbReference type="PANTHER" id="PTHR24321">
    <property type="entry name" value="DEHYDROGENASES, SHORT CHAIN"/>
    <property type="match status" value="1"/>
</dbReference>
<dbReference type="InterPro" id="IPR002347">
    <property type="entry name" value="SDR_fam"/>
</dbReference>
<proteinExistence type="inferred from homology"/>
<name>A0A1G2QDB2_9BACT</name>
<evidence type="ECO:0000256" key="1">
    <source>
        <dbReference type="ARBA" id="ARBA00006484"/>
    </source>
</evidence>
<comment type="similarity">
    <text evidence="1">Belongs to the short-chain dehydrogenases/reductases (SDR) family.</text>
</comment>
<accession>A0A1G2QDB2</accession>